<protein>
    <submittedName>
        <fullName evidence="1">Uncharacterized protein</fullName>
    </submittedName>
</protein>
<keyword evidence="2" id="KW-1185">Reference proteome</keyword>
<accession>A0A8S1TUY2</accession>
<organism evidence="1 2">
    <name type="scientific">Paramecium pentaurelia</name>
    <dbReference type="NCBI Taxonomy" id="43138"/>
    <lineage>
        <taxon>Eukaryota</taxon>
        <taxon>Sar</taxon>
        <taxon>Alveolata</taxon>
        <taxon>Ciliophora</taxon>
        <taxon>Intramacronucleata</taxon>
        <taxon>Oligohymenophorea</taxon>
        <taxon>Peniculida</taxon>
        <taxon>Parameciidae</taxon>
        <taxon>Paramecium</taxon>
    </lineage>
</organism>
<sequence length="93" mass="11401">MKLKRLSSIQIQKNHQSLYRKQIFFREIKIFEIRLTVIQITVKNHSVFITKQYSLKLCYKQISLDSNRREQSKFIKLYHVHSKDPLFNFKLEK</sequence>
<evidence type="ECO:0000313" key="1">
    <source>
        <dbReference type="EMBL" id="CAD8155317.1"/>
    </source>
</evidence>
<comment type="caution">
    <text evidence="1">The sequence shown here is derived from an EMBL/GenBank/DDBJ whole genome shotgun (WGS) entry which is preliminary data.</text>
</comment>
<evidence type="ECO:0000313" key="2">
    <source>
        <dbReference type="Proteomes" id="UP000689195"/>
    </source>
</evidence>
<dbReference type="AlphaFoldDB" id="A0A8S1TUY2"/>
<proteinExistence type="predicted"/>
<gene>
    <name evidence="1" type="ORF">PPENT_87.1.T0270025</name>
</gene>
<dbReference type="Proteomes" id="UP000689195">
    <property type="component" value="Unassembled WGS sequence"/>
</dbReference>
<reference evidence="1" key="1">
    <citation type="submission" date="2021-01" db="EMBL/GenBank/DDBJ databases">
        <authorList>
            <consortium name="Genoscope - CEA"/>
            <person name="William W."/>
        </authorList>
    </citation>
    <scope>NUCLEOTIDE SEQUENCE</scope>
</reference>
<name>A0A8S1TUY2_9CILI</name>
<dbReference type="EMBL" id="CAJJDO010000027">
    <property type="protein sequence ID" value="CAD8155317.1"/>
    <property type="molecule type" value="Genomic_DNA"/>
</dbReference>